<comment type="caution">
    <text evidence="1">The sequence shown here is derived from an EMBL/GenBank/DDBJ whole genome shotgun (WGS) entry which is preliminary data.</text>
</comment>
<name>A0A8S4SC97_9NEOP</name>
<protein>
    <submittedName>
        <fullName evidence="1">Jg4928 protein</fullName>
    </submittedName>
</protein>
<accession>A0A8S4SC97</accession>
<dbReference type="EMBL" id="CAKXAJ010026290">
    <property type="protein sequence ID" value="CAH2265678.1"/>
    <property type="molecule type" value="Genomic_DNA"/>
</dbReference>
<dbReference type="AlphaFoldDB" id="A0A8S4SC97"/>
<organism evidence="1 2">
    <name type="scientific">Pararge aegeria aegeria</name>
    <dbReference type="NCBI Taxonomy" id="348720"/>
    <lineage>
        <taxon>Eukaryota</taxon>
        <taxon>Metazoa</taxon>
        <taxon>Ecdysozoa</taxon>
        <taxon>Arthropoda</taxon>
        <taxon>Hexapoda</taxon>
        <taxon>Insecta</taxon>
        <taxon>Pterygota</taxon>
        <taxon>Neoptera</taxon>
        <taxon>Endopterygota</taxon>
        <taxon>Lepidoptera</taxon>
        <taxon>Glossata</taxon>
        <taxon>Ditrysia</taxon>
        <taxon>Papilionoidea</taxon>
        <taxon>Nymphalidae</taxon>
        <taxon>Satyrinae</taxon>
        <taxon>Satyrini</taxon>
        <taxon>Parargina</taxon>
        <taxon>Pararge</taxon>
    </lineage>
</organism>
<keyword evidence="2" id="KW-1185">Reference proteome</keyword>
<dbReference type="OrthoDB" id="407509at2759"/>
<dbReference type="Proteomes" id="UP000838756">
    <property type="component" value="Unassembled WGS sequence"/>
</dbReference>
<proteinExistence type="predicted"/>
<sequence length="87" mass="9894">MERAILGVSLRDKTMRSVLEPECEAEVAMGGEHSLENRWKLGSHGKPTSLSRCKRSVCRPPARWTDAIQKTYVQQWTSMGKQDDDEC</sequence>
<evidence type="ECO:0000313" key="2">
    <source>
        <dbReference type="Proteomes" id="UP000838756"/>
    </source>
</evidence>
<evidence type="ECO:0000313" key="1">
    <source>
        <dbReference type="EMBL" id="CAH2265678.1"/>
    </source>
</evidence>
<gene>
    <name evidence="1" type="primary">jg4928</name>
    <name evidence="1" type="ORF">PAEG_LOCUS25016</name>
</gene>
<reference evidence="1" key="1">
    <citation type="submission" date="2022-03" db="EMBL/GenBank/DDBJ databases">
        <authorList>
            <person name="Lindestad O."/>
        </authorList>
    </citation>
    <scope>NUCLEOTIDE SEQUENCE</scope>
</reference>